<protein>
    <submittedName>
        <fullName evidence="1">Uncharacterized protein</fullName>
    </submittedName>
</protein>
<dbReference type="AlphaFoldDB" id="A0A413T9V0"/>
<dbReference type="RefSeq" id="WP_207661618.1">
    <property type="nucleotide sequence ID" value="NZ_QSFV01000004.1"/>
</dbReference>
<dbReference type="EMBL" id="QSFV01000004">
    <property type="protein sequence ID" value="RHA81599.1"/>
    <property type="molecule type" value="Genomic_DNA"/>
</dbReference>
<evidence type="ECO:0000313" key="2">
    <source>
        <dbReference type="Proteomes" id="UP000285740"/>
    </source>
</evidence>
<gene>
    <name evidence="1" type="ORF">DW918_02710</name>
</gene>
<sequence length="67" mass="7940">ILLNNKDNKEFHSIIVRLKNTLNHDESIRIVRLKNTLNHDESIRIISQDIGKSRSDIVKLFDEIEMR</sequence>
<feature type="non-terminal residue" evidence="1">
    <location>
        <position position="1"/>
    </location>
</feature>
<accession>A0A413T9V0</accession>
<evidence type="ECO:0000313" key="1">
    <source>
        <dbReference type="EMBL" id="RHA81599.1"/>
    </source>
</evidence>
<name>A0A413T9V0_9FIRM</name>
<proteinExistence type="predicted"/>
<organism evidence="1 2">
    <name type="scientific">Eubacterium ventriosum</name>
    <dbReference type="NCBI Taxonomy" id="39496"/>
    <lineage>
        <taxon>Bacteria</taxon>
        <taxon>Bacillati</taxon>
        <taxon>Bacillota</taxon>
        <taxon>Clostridia</taxon>
        <taxon>Eubacteriales</taxon>
        <taxon>Eubacteriaceae</taxon>
        <taxon>Eubacterium</taxon>
    </lineage>
</organism>
<comment type="caution">
    <text evidence="1">The sequence shown here is derived from an EMBL/GenBank/DDBJ whole genome shotgun (WGS) entry which is preliminary data.</text>
</comment>
<dbReference type="Proteomes" id="UP000285740">
    <property type="component" value="Unassembled WGS sequence"/>
</dbReference>
<reference evidence="1 2" key="1">
    <citation type="submission" date="2018-08" db="EMBL/GenBank/DDBJ databases">
        <title>A genome reference for cultivated species of the human gut microbiota.</title>
        <authorList>
            <person name="Zou Y."/>
            <person name="Xue W."/>
            <person name="Luo G."/>
        </authorList>
    </citation>
    <scope>NUCLEOTIDE SEQUENCE [LARGE SCALE GENOMIC DNA]</scope>
    <source>
        <strain evidence="1 2">AM42-30</strain>
    </source>
</reference>